<feature type="domain" description="Serpin" evidence="3">
    <location>
        <begin position="1"/>
        <end position="218"/>
    </location>
</feature>
<evidence type="ECO:0000256" key="2">
    <source>
        <dbReference type="RuleBase" id="RU000411"/>
    </source>
</evidence>
<dbReference type="SUPFAM" id="SSF56574">
    <property type="entry name" value="Serpins"/>
    <property type="match status" value="1"/>
</dbReference>
<dbReference type="GO" id="GO:0005615">
    <property type="term" value="C:extracellular space"/>
    <property type="evidence" value="ECO:0007669"/>
    <property type="project" value="InterPro"/>
</dbReference>
<sequence length="223" mass="25050">MYFNGSWDAKFDPLYTKINTFHLINGGSVQTNFMASSEKQFIAVYDGFKVLKLPYKQGQDFRQFSFFIFLPDASNALPNLSMKMSSEPDFINRHIPTKKVLVGNFRIPKFKISMGIEFSKIFKNLGLVLPFTITGDLSEMVDSLEARQYYVSQIVHKCFIEVNEVGTEAAAASAAILRAGCAPPIGKPIDFVADHPFLFLIRDDRSGVVLFMGYLLDNLQSSS</sequence>
<reference evidence="4" key="1">
    <citation type="submission" date="2022-08" db="EMBL/GenBank/DDBJ databases">
        <authorList>
            <person name="Marques A."/>
        </authorList>
    </citation>
    <scope>NUCLEOTIDE SEQUENCE</scope>
    <source>
        <strain evidence="4">RhyPub2mFocal</strain>
        <tissue evidence="4">Leaves</tissue>
    </source>
</reference>
<dbReference type="InterPro" id="IPR023795">
    <property type="entry name" value="Serpin_CS"/>
</dbReference>
<dbReference type="InterPro" id="IPR023796">
    <property type="entry name" value="Serpin_dom"/>
</dbReference>
<name>A0AAV8HG88_9POAL</name>
<keyword evidence="5" id="KW-1185">Reference proteome</keyword>
<evidence type="ECO:0000256" key="1">
    <source>
        <dbReference type="ARBA" id="ARBA00009500"/>
    </source>
</evidence>
<evidence type="ECO:0000313" key="5">
    <source>
        <dbReference type="Proteomes" id="UP001140206"/>
    </source>
</evidence>
<gene>
    <name evidence="4" type="ORF">LUZ62_029045</name>
</gene>
<dbReference type="PROSITE" id="PS00284">
    <property type="entry name" value="SERPIN"/>
    <property type="match status" value="1"/>
</dbReference>
<dbReference type="Proteomes" id="UP001140206">
    <property type="component" value="Chromosome 1"/>
</dbReference>
<dbReference type="InterPro" id="IPR042185">
    <property type="entry name" value="Serpin_sf_2"/>
</dbReference>
<accession>A0AAV8HG88</accession>
<dbReference type="SMART" id="SM00093">
    <property type="entry name" value="SERPIN"/>
    <property type="match status" value="1"/>
</dbReference>
<dbReference type="EMBL" id="JAMFTS010000001">
    <property type="protein sequence ID" value="KAJ4816479.1"/>
    <property type="molecule type" value="Genomic_DNA"/>
</dbReference>
<comment type="caution">
    <text evidence="4">The sequence shown here is derived from an EMBL/GenBank/DDBJ whole genome shotgun (WGS) entry which is preliminary data.</text>
</comment>
<dbReference type="Gene3D" id="6.20.40.10">
    <property type="match status" value="1"/>
</dbReference>
<evidence type="ECO:0000313" key="4">
    <source>
        <dbReference type="EMBL" id="KAJ4816479.1"/>
    </source>
</evidence>
<dbReference type="GO" id="GO:0004867">
    <property type="term" value="F:serine-type endopeptidase inhibitor activity"/>
    <property type="evidence" value="ECO:0007669"/>
    <property type="project" value="InterPro"/>
</dbReference>
<protein>
    <submittedName>
        <fullName evidence="4">Serpin</fullName>
    </submittedName>
</protein>
<organism evidence="4 5">
    <name type="scientific">Rhynchospora pubera</name>
    <dbReference type="NCBI Taxonomy" id="906938"/>
    <lineage>
        <taxon>Eukaryota</taxon>
        <taxon>Viridiplantae</taxon>
        <taxon>Streptophyta</taxon>
        <taxon>Embryophyta</taxon>
        <taxon>Tracheophyta</taxon>
        <taxon>Spermatophyta</taxon>
        <taxon>Magnoliopsida</taxon>
        <taxon>Liliopsida</taxon>
        <taxon>Poales</taxon>
        <taxon>Cyperaceae</taxon>
        <taxon>Cyperoideae</taxon>
        <taxon>Rhynchosporeae</taxon>
        <taxon>Rhynchospora</taxon>
    </lineage>
</organism>
<dbReference type="AlphaFoldDB" id="A0AAV8HG88"/>
<dbReference type="Pfam" id="PF00079">
    <property type="entry name" value="Serpin"/>
    <property type="match status" value="1"/>
</dbReference>
<dbReference type="Gene3D" id="2.30.39.10">
    <property type="entry name" value="Alpha-1-antitrypsin, domain 1"/>
    <property type="match status" value="2"/>
</dbReference>
<dbReference type="InterPro" id="IPR036186">
    <property type="entry name" value="Serpin_sf"/>
</dbReference>
<evidence type="ECO:0000259" key="3">
    <source>
        <dbReference type="SMART" id="SM00093"/>
    </source>
</evidence>
<dbReference type="PANTHER" id="PTHR11461">
    <property type="entry name" value="SERINE PROTEASE INHIBITOR, SERPIN"/>
    <property type="match status" value="1"/>
</dbReference>
<dbReference type="PANTHER" id="PTHR11461:SF211">
    <property type="entry name" value="GH10112P-RELATED"/>
    <property type="match status" value="1"/>
</dbReference>
<dbReference type="InterPro" id="IPR000215">
    <property type="entry name" value="Serpin_fam"/>
</dbReference>
<proteinExistence type="inferred from homology"/>
<comment type="similarity">
    <text evidence="1 2">Belongs to the serpin family.</text>
</comment>